<proteinExistence type="predicted"/>
<protein>
    <recommendedName>
        <fullName evidence="3">DUF4261 domain-containing protein</fullName>
    </recommendedName>
</protein>
<name>A0ABT0A981_9SPHN</name>
<comment type="caution">
    <text evidence="1">The sequence shown here is derived from an EMBL/GenBank/DDBJ whole genome shotgun (WGS) entry which is preliminary data.</text>
</comment>
<evidence type="ECO:0000313" key="1">
    <source>
        <dbReference type="EMBL" id="MCJ1959749.1"/>
    </source>
</evidence>
<reference evidence="1" key="1">
    <citation type="submission" date="2022-03" db="EMBL/GenBank/DDBJ databases">
        <title>Identification of a novel bacterium isolated from mangrove sediments.</title>
        <authorList>
            <person name="Pan X."/>
        </authorList>
    </citation>
    <scope>NUCLEOTIDE SEQUENCE</scope>
    <source>
        <strain evidence="1">B2637</strain>
    </source>
</reference>
<sequence length="258" mass="26802">MEASVSTRAWPVADEAFALVFAPGARPDLATIRRIVEEGGNDGLVARLSHEPPAEEGWVEILASGLTFDLRGLAPAEAEPLPASAQRYGFAPADENAPTAPGEAVILGPAGHIAAGAGLAPVIRTMAGLAANLALHLPLREILWPPARSAMEPAYFARLVLNWLAGGAFPALGLTSLARAPDGSVASQGLAFFTGAEMQLEAGAEGDPVADIKLAVRLVDYLVANGVPPDEVEICIGAEQLVLEPAGQGRKIWAWRAE</sequence>
<evidence type="ECO:0008006" key="3">
    <source>
        <dbReference type="Google" id="ProtNLM"/>
    </source>
</evidence>
<dbReference type="EMBL" id="JALHAT010000003">
    <property type="protein sequence ID" value="MCJ1959749.1"/>
    <property type="molecule type" value="Genomic_DNA"/>
</dbReference>
<accession>A0ABT0A981</accession>
<evidence type="ECO:0000313" key="2">
    <source>
        <dbReference type="Proteomes" id="UP001162802"/>
    </source>
</evidence>
<organism evidence="1 2">
    <name type="scientific">Novosphingobium mangrovi</name>
    <name type="common">ex Hu et al. 2023</name>
    <dbReference type="NCBI Taxonomy" id="2930094"/>
    <lineage>
        <taxon>Bacteria</taxon>
        <taxon>Pseudomonadati</taxon>
        <taxon>Pseudomonadota</taxon>
        <taxon>Alphaproteobacteria</taxon>
        <taxon>Sphingomonadales</taxon>
        <taxon>Sphingomonadaceae</taxon>
        <taxon>Novosphingobium</taxon>
    </lineage>
</organism>
<gene>
    <name evidence="1" type="ORF">MTR65_03535</name>
</gene>
<keyword evidence="2" id="KW-1185">Reference proteome</keyword>
<dbReference type="RefSeq" id="WP_243797103.1">
    <property type="nucleotide sequence ID" value="NZ_JALHAT010000003.1"/>
</dbReference>
<dbReference type="Proteomes" id="UP001162802">
    <property type="component" value="Unassembled WGS sequence"/>
</dbReference>